<dbReference type="OrthoDB" id="159440at2"/>
<proteinExistence type="predicted"/>
<dbReference type="AlphaFoldDB" id="A0A0P0ACS3"/>
<dbReference type="EMBL" id="CP012023">
    <property type="protein sequence ID" value="ALI56222.1"/>
    <property type="molecule type" value="Genomic_DNA"/>
</dbReference>
<reference evidence="1 2" key="1">
    <citation type="submission" date="2015-05" db="EMBL/GenBank/DDBJ databases">
        <authorList>
            <person name="Wang D.B."/>
            <person name="Wang M."/>
        </authorList>
    </citation>
    <scope>NUCLEOTIDE SEQUENCE [LARGE SCALE GENOMIC DNA]</scope>
    <source>
        <strain evidence="1 2">IMCC 12053</strain>
    </source>
</reference>
<name>A0A0P0ACS3_9RHOB</name>
<protein>
    <submittedName>
        <fullName evidence="1">Uncharacterized protein</fullName>
    </submittedName>
</protein>
<dbReference type="Proteomes" id="UP000064920">
    <property type="component" value="Chromosome"/>
</dbReference>
<dbReference type="RefSeq" id="WP_062219059.1">
    <property type="nucleotide sequence ID" value="NZ_CP012023.1"/>
</dbReference>
<dbReference type="STRING" id="1397108.IMCC12053_2275"/>
<gene>
    <name evidence="1" type="ORF">IMCC12053_2275</name>
</gene>
<evidence type="ECO:0000313" key="2">
    <source>
        <dbReference type="Proteomes" id="UP000064920"/>
    </source>
</evidence>
<sequence length="124" mass="13384">MIAHIKRLWAAAPLATAAVFAASVLALFFVIRLSVAMVLWGNSDHHEKEIEAWMTPGFISHAFKVPREIILDAVDAPVPPPAGRMNLDEIADYRGVPVTTLLDAARSAVDGFHAARTDGAANDR</sequence>
<evidence type="ECO:0000313" key="1">
    <source>
        <dbReference type="EMBL" id="ALI56222.1"/>
    </source>
</evidence>
<accession>A0A0P0ACS3</accession>
<organism evidence="1 2">
    <name type="scientific">Celeribacter marinus</name>
    <dbReference type="NCBI Taxonomy" id="1397108"/>
    <lineage>
        <taxon>Bacteria</taxon>
        <taxon>Pseudomonadati</taxon>
        <taxon>Pseudomonadota</taxon>
        <taxon>Alphaproteobacteria</taxon>
        <taxon>Rhodobacterales</taxon>
        <taxon>Roseobacteraceae</taxon>
        <taxon>Celeribacter</taxon>
    </lineage>
</organism>
<dbReference type="KEGG" id="cmar:IMCC12053_2275"/>
<keyword evidence="2" id="KW-1185">Reference proteome</keyword>
<dbReference type="PATRIC" id="fig|1397108.4.peg.2325"/>